<dbReference type="InterPro" id="IPR006262">
    <property type="entry name" value="Cyt_deam_tetra"/>
</dbReference>
<comment type="similarity">
    <text evidence="3">Belongs to the cytidine and deoxycytidylate deaminase family.</text>
</comment>
<feature type="domain" description="CMP/dCMP-type deaminase" evidence="13">
    <location>
        <begin position="1"/>
        <end position="127"/>
    </location>
</feature>
<protein>
    <recommendedName>
        <fullName evidence="4">cytidine deaminase</fullName>
        <ecNumber evidence="4">3.5.4.5</ecNumber>
    </recommendedName>
    <alternativeName>
        <fullName evidence="8">Cytidine aminohydrolase</fullName>
    </alternativeName>
</protein>
<feature type="binding site" evidence="11">
    <location>
        <begin position="42"/>
        <end position="48"/>
    </location>
    <ligand>
        <name>substrate</name>
    </ligand>
</feature>
<keyword evidence="6 14" id="KW-0378">Hydrolase</keyword>
<feature type="binding site" evidence="12">
    <location>
        <position position="53"/>
    </location>
    <ligand>
        <name>Zn(2+)</name>
        <dbReference type="ChEBI" id="CHEBI:29105"/>
        <note>catalytic</note>
    </ligand>
</feature>
<dbReference type="GO" id="GO:0004126">
    <property type="term" value="F:cytidine deaminase activity"/>
    <property type="evidence" value="ECO:0007669"/>
    <property type="project" value="UniProtKB-EC"/>
</dbReference>
<gene>
    <name evidence="14" type="primary">cdd</name>
    <name evidence="14" type="ORF">ENU14_02875</name>
</gene>
<evidence type="ECO:0000313" key="14">
    <source>
        <dbReference type="EMBL" id="HGM58517.1"/>
    </source>
</evidence>
<dbReference type="Pfam" id="PF00383">
    <property type="entry name" value="dCMP_cyt_deam_1"/>
    <property type="match status" value="1"/>
</dbReference>
<evidence type="ECO:0000256" key="4">
    <source>
        <dbReference type="ARBA" id="ARBA00012783"/>
    </source>
</evidence>
<dbReference type="GO" id="GO:0008270">
    <property type="term" value="F:zinc ion binding"/>
    <property type="evidence" value="ECO:0007669"/>
    <property type="project" value="InterPro"/>
</dbReference>
<keyword evidence="7 12" id="KW-0862">Zinc</keyword>
<dbReference type="SUPFAM" id="SSF53927">
    <property type="entry name" value="Cytidine deaminase-like"/>
    <property type="match status" value="1"/>
</dbReference>
<organism evidence="14">
    <name type="scientific">Staphylothermus marinus</name>
    <dbReference type="NCBI Taxonomy" id="2280"/>
    <lineage>
        <taxon>Archaea</taxon>
        <taxon>Thermoproteota</taxon>
        <taxon>Thermoprotei</taxon>
        <taxon>Desulfurococcales</taxon>
        <taxon>Desulfurococcaceae</taxon>
        <taxon>Staphylothermus</taxon>
    </lineage>
</organism>
<dbReference type="PANTHER" id="PTHR11644:SF2">
    <property type="entry name" value="CYTIDINE DEAMINASE"/>
    <property type="match status" value="1"/>
</dbReference>
<evidence type="ECO:0000256" key="10">
    <source>
        <dbReference type="PIRSR" id="PIRSR606262-1"/>
    </source>
</evidence>
<evidence type="ECO:0000256" key="11">
    <source>
        <dbReference type="PIRSR" id="PIRSR606262-2"/>
    </source>
</evidence>
<dbReference type="GO" id="GO:0042802">
    <property type="term" value="F:identical protein binding"/>
    <property type="evidence" value="ECO:0007669"/>
    <property type="project" value="UniProtKB-ARBA"/>
</dbReference>
<dbReference type="Gene3D" id="3.40.140.10">
    <property type="entry name" value="Cytidine Deaminase, domain 2"/>
    <property type="match status" value="1"/>
</dbReference>
<dbReference type="CDD" id="cd01283">
    <property type="entry name" value="cytidine_deaminase"/>
    <property type="match status" value="1"/>
</dbReference>
<feature type="binding site" evidence="12">
    <location>
        <position position="89"/>
    </location>
    <ligand>
        <name>Zn(2+)</name>
        <dbReference type="ChEBI" id="CHEBI:29105"/>
        <note>catalytic</note>
    </ligand>
</feature>
<evidence type="ECO:0000256" key="12">
    <source>
        <dbReference type="PIRSR" id="PIRSR606262-3"/>
    </source>
</evidence>
<name>A0A7C4DAM8_STAMA</name>
<comment type="function">
    <text evidence="2">This enzyme scavenges exogenous and endogenous cytidine and 2'-deoxycytidine for UMP synthesis.</text>
</comment>
<dbReference type="PROSITE" id="PS00903">
    <property type="entry name" value="CYT_DCMP_DEAMINASES_1"/>
    <property type="match status" value="1"/>
</dbReference>
<accession>A0A7C4DAM8</accession>
<comment type="caution">
    <text evidence="14">The sequence shown here is derived from an EMBL/GenBank/DDBJ whole genome shotgun (WGS) entry which is preliminary data.</text>
</comment>
<keyword evidence="5 12" id="KW-0479">Metal-binding</keyword>
<sequence>MPVDRLINEAVKYLNNAYSPYSGIKVASIVFTDRNNIYPGVNVENSSYGLTICAERVALTSMVTNGERNPLAIVIVSNQTKPLKPCGACRQFIAEFNPDTLVISHSTISNRTEIYYLREIFPDPFKL</sequence>
<evidence type="ECO:0000256" key="7">
    <source>
        <dbReference type="ARBA" id="ARBA00022833"/>
    </source>
</evidence>
<proteinExistence type="inferred from homology"/>
<evidence type="ECO:0000259" key="13">
    <source>
        <dbReference type="PROSITE" id="PS51747"/>
    </source>
</evidence>
<dbReference type="GO" id="GO:0055086">
    <property type="term" value="P:nucleobase-containing small molecule metabolic process"/>
    <property type="evidence" value="ECO:0007669"/>
    <property type="project" value="UniProtKB-ARBA"/>
</dbReference>
<evidence type="ECO:0000256" key="8">
    <source>
        <dbReference type="ARBA" id="ARBA00032005"/>
    </source>
</evidence>
<evidence type="ECO:0000256" key="1">
    <source>
        <dbReference type="ARBA" id="ARBA00001947"/>
    </source>
</evidence>
<dbReference type="GO" id="GO:0005829">
    <property type="term" value="C:cytosol"/>
    <property type="evidence" value="ECO:0007669"/>
    <property type="project" value="TreeGrafter"/>
</dbReference>
<evidence type="ECO:0000256" key="3">
    <source>
        <dbReference type="ARBA" id="ARBA00006576"/>
    </source>
</evidence>
<dbReference type="InterPro" id="IPR002125">
    <property type="entry name" value="CMP_dCMP_dom"/>
</dbReference>
<comment type="catalytic activity">
    <reaction evidence="9">
        <text>cytidine + H2O + H(+) = uridine + NH4(+)</text>
        <dbReference type="Rhea" id="RHEA:16069"/>
        <dbReference type="ChEBI" id="CHEBI:15377"/>
        <dbReference type="ChEBI" id="CHEBI:15378"/>
        <dbReference type="ChEBI" id="CHEBI:16704"/>
        <dbReference type="ChEBI" id="CHEBI:17562"/>
        <dbReference type="ChEBI" id="CHEBI:28938"/>
        <dbReference type="EC" id="3.5.4.5"/>
    </reaction>
</comment>
<feature type="active site" description="Proton donor" evidence="10">
    <location>
        <position position="55"/>
    </location>
</feature>
<dbReference type="GO" id="GO:0072527">
    <property type="term" value="P:pyrimidine-containing compound metabolic process"/>
    <property type="evidence" value="ECO:0007669"/>
    <property type="project" value="UniProtKB-ARBA"/>
</dbReference>
<comment type="cofactor">
    <cofactor evidence="1 12">
        <name>Zn(2+)</name>
        <dbReference type="ChEBI" id="CHEBI:29105"/>
    </cofactor>
</comment>
<evidence type="ECO:0000256" key="9">
    <source>
        <dbReference type="ARBA" id="ARBA00049558"/>
    </source>
</evidence>
<dbReference type="InterPro" id="IPR050202">
    <property type="entry name" value="Cyt/Deoxycyt_deaminase"/>
</dbReference>
<dbReference type="InterPro" id="IPR016192">
    <property type="entry name" value="APOBEC/CMP_deaminase_Zn-bd"/>
</dbReference>
<reference evidence="14" key="1">
    <citation type="journal article" date="2020" name="mSystems">
        <title>Genome- and Community-Level Interaction Insights into Carbon Utilization and Element Cycling Functions of Hydrothermarchaeota in Hydrothermal Sediment.</title>
        <authorList>
            <person name="Zhou Z."/>
            <person name="Liu Y."/>
            <person name="Xu W."/>
            <person name="Pan J."/>
            <person name="Luo Z.H."/>
            <person name="Li M."/>
        </authorList>
    </citation>
    <scope>NUCLEOTIDE SEQUENCE [LARGE SCALE GENOMIC DNA]</scope>
    <source>
        <strain evidence="14">SpSt-642</strain>
    </source>
</reference>
<dbReference type="NCBIfam" id="TIGR01354">
    <property type="entry name" value="cyt_deam_tetra"/>
    <property type="match status" value="1"/>
</dbReference>
<evidence type="ECO:0000256" key="2">
    <source>
        <dbReference type="ARBA" id="ARBA00003949"/>
    </source>
</evidence>
<feature type="binding site" evidence="12">
    <location>
        <position position="86"/>
    </location>
    <ligand>
        <name>Zn(2+)</name>
        <dbReference type="ChEBI" id="CHEBI:29105"/>
        <note>catalytic</note>
    </ligand>
</feature>
<evidence type="ECO:0000256" key="6">
    <source>
        <dbReference type="ARBA" id="ARBA00022801"/>
    </source>
</evidence>
<dbReference type="EMBL" id="DTBJ01000020">
    <property type="protein sequence ID" value="HGM58517.1"/>
    <property type="molecule type" value="Genomic_DNA"/>
</dbReference>
<dbReference type="PROSITE" id="PS51747">
    <property type="entry name" value="CYT_DCMP_DEAMINASES_2"/>
    <property type="match status" value="1"/>
</dbReference>
<evidence type="ECO:0000256" key="5">
    <source>
        <dbReference type="ARBA" id="ARBA00022723"/>
    </source>
</evidence>
<dbReference type="AlphaFoldDB" id="A0A7C4DAM8"/>
<dbReference type="PANTHER" id="PTHR11644">
    <property type="entry name" value="CYTIDINE DEAMINASE"/>
    <property type="match status" value="1"/>
</dbReference>
<dbReference type="EC" id="3.5.4.5" evidence="4"/>
<dbReference type="InterPro" id="IPR016193">
    <property type="entry name" value="Cytidine_deaminase-like"/>
</dbReference>
<dbReference type="NCBIfam" id="NF004064">
    <property type="entry name" value="PRK05578.1"/>
    <property type="match status" value="1"/>
</dbReference>